<dbReference type="Gene3D" id="3.40.50.10900">
    <property type="entry name" value="PAC-like subunit"/>
    <property type="match status" value="1"/>
</dbReference>
<comment type="caution">
    <text evidence="1">The sequence shown here is derived from an EMBL/GenBank/DDBJ whole genome shotgun (WGS) entry which is preliminary data.</text>
</comment>
<protein>
    <submittedName>
        <fullName evidence="1">PAC2 family protein</fullName>
    </submittedName>
</protein>
<evidence type="ECO:0000313" key="2">
    <source>
        <dbReference type="Proteomes" id="UP001172708"/>
    </source>
</evidence>
<proteinExistence type="predicted"/>
<accession>A0ABT8GDD0</accession>
<organism evidence="1 2">
    <name type="scientific">Demequina muriae</name>
    <dbReference type="NCBI Taxonomy" id="3051664"/>
    <lineage>
        <taxon>Bacteria</taxon>
        <taxon>Bacillati</taxon>
        <taxon>Actinomycetota</taxon>
        <taxon>Actinomycetes</taxon>
        <taxon>Micrococcales</taxon>
        <taxon>Demequinaceae</taxon>
        <taxon>Demequina</taxon>
    </lineage>
</organism>
<dbReference type="EMBL" id="JAUHQA010000001">
    <property type="protein sequence ID" value="MDN4479349.1"/>
    <property type="molecule type" value="Genomic_DNA"/>
</dbReference>
<reference evidence="1" key="1">
    <citation type="submission" date="2023-06" db="EMBL/GenBank/DDBJ databases">
        <title>Egi l300058.</title>
        <authorList>
            <person name="Gao L."/>
            <person name="Fang B.-Z."/>
            <person name="Li W.-J."/>
        </authorList>
    </citation>
    <scope>NUCLEOTIDE SEQUENCE</scope>
    <source>
        <strain evidence="1">EGI L300058</strain>
    </source>
</reference>
<dbReference type="Proteomes" id="UP001172708">
    <property type="component" value="Unassembled WGS sequence"/>
</dbReference>
<dbReference type="InterPro" id="IPR008492">
    <property type="entry name" value="Rv2714-like"/>
</dbReference>
<dbReference type="SUPFAM" id="SSF159659">
    <property type="entry name" value="Cgl1923-like"/>
    <property type="match status" value="1"/>
</dbReference>
<keyword evidence="2" id="KW-1185">Reference proteome</keyword>
<name>A0ABT8GDD0_9MICO</name>
<dbReference type="InterPro" id="IPR019151">
    <property type="entry name" value="Proteasome_assmbl_chaperone_2"/>
</dbReference>
<sequence>MDENDAAIPADETVMVAAFEGWNDAGSSASAALDHIAQTWGSTEHTTLDPEEYHDFQVARPSIAILPSGDRVVSWPGTIVSTTPGPSQAARVVLARGIEPSMRWRRFCAEVLDAAEDLGVTTLVTCGALLLDVPHTRPLPTFVTSDDAVARAQYGLESSDYEGPTGIVGVLGHEARLRGITVLSLWVGVPHYIAHPPSPKATVTLLGQLERLLGAPIDLGDLPDEAEAWQRGADELTEDDEEIAAHVEQLESLMDETSLPEASGDAIAEEFEKFLRRRDGGGPKAP</sequence>
<dbReference type="PIRSF" id="PIRSF028754">
    <property type="entry name" value="UCP028754"/>
    <property type="match status" value="1"/>
</dbReference>
<dbReference type="InterPro" id="IPR038389">
    <property type="entry name" value="PSMG2_sf"/>
</dbReference>
<gene>
    <name evidence="1" type="ORF">QQX02_00225</name>
</gene>
<evidence type="ECO:0000313" key="1">
    <source>
        <dbReference type="EMBL" id="MDN4479349.1"/>
    </source>
</evidence>
<dbReference type="Pfam" id="PF09754">
    <property type="entry name" value="PAC2"/>
    <property type="match status" value="1"/>
</dbReference>